<dbReference type="AlphaFoldDB" id="A0A5B7HJ85"/>
<organism evidence="1 2">
    <name type="scientific">Portunus trituberculatus</name>
    <name type="common">Swimming crab</name>
    <name type="synonym">Neptunus trituberculatus</name>
    <dbReference type="NCBI Taxonomy" id="210409"/>
    <lineage>
        <taxon>Eukaryota</taxon>
        <taxon>Metazoa</taxon>
        <taxon>Ecdysozoa</taxon>
        <taxon>Arthropoda</taxon>
        <taxon>Crustacea</taxon>
        <taxon>Multicrustacea</taxon>
        <taxon>Malacostraca</taxon>
        <taxon>Eumalacostraca</taxon>
        <taxon>Eucarida</taxon>
        <taxon>Decapoda</taxon>
        <taxon>Pleocyemata</taxon>
        <taxon>Brachyura</taxon>
        <taxon>Eubrachyura</taxon>
        <taxon>Portunoidea</taxon>
        <taxon>Portunidae</taxon>
        <taxon>Portuninae</taxon>
        <taxon>Portunus</taxon>
    </lineage>
</organism>
<protein>
    <submittedName>
        <fullName evidence="1">Uncharacterized protein</fullName>
    </submittedName>
</protein>
<dbReference type="Proteomes" id="UP000324222">
    <property type="component" value="Unassembled WGS sequence"/>
</dbReference>
<gene>
    <name evidence="1" type="ORF">E2C01_067224</name>
</gene>
<evidence type="ECO:0000313" key="1">
    <source>
        <dbReference type="EMBL" id="MPC72911.1"/>
    </source>
</evidence>
<proteinExistence type="predicted"/>
<dbReference type="EMBL" id="VSRR010035660">
    <property type="protein sequence ID" value="MPC72911.1"/>
    <property type="molecule type" value="Genomic_DNA"/>
</dbReference>
<keyword evidence="2" id="KW-1185">Reference proteome</keyword>
<name>A0A5B7HJ85_PORTR</name>
<accession>A0A5B7HJ85</accession>
<comment type="caution">
    <text evidence="1">The sequence shown here is derived from an EMBL/GenBank/DDBJ whole genome shotgun (WGS) entry which is preliminary data.</text>
</comment>
<reference evidence="1 2" key="1">
    <citation type="submission" date="2019-05" db="EMBL/GenBank/DDBJ databases">
        <title>Another draft genome of Portunus trituberculatus and its Hox gene families provides insights of decapod evolution.</title>
        <authorList>
            <person name="Jeong J.-H."/>
            <person name="Song I."/>
            <person name="Kim S."/>
            <person name="Choi T."/>
            <person name="Kim D."/>
            <person name="Ryu S."/>
            <person name="Kim W."/>
        </authorList>
    </citation>
    <scope>NUCLEOTIDE SEQUENCE [LARGE SCALE GENOMIC DNA]</scope>
    <source>
        <tissue evidence="1">Muscle</tissue>
    </source>
</reference>
<evidence type="ECO:0000313" key="2">
    <source>
        <dbReference type="Proteomes" id="UP000324222"/>
    </source>
</evidence>
<sequence length="34" mass="3962">MVHRQFQNKQCSDIRRNVVFTGALYRTGTVQPLP</sequence>